<evidence type="ECO:0000256" key="1">
    <source>
        <dbReference type="SAM" id="MobiDB-lite"/>
    </source>
</evidence>
<feature type="compositionally biased region" description="Polar residues" evidence="1">
    <location>
        <begin position="76"/>
        <end position="89"/>
    </location>
</feature>
<name>A0AA91PZW1_CLALS</name>
<gene>
    <name evidence="2" type="ORF">A9F13_07g02618</name>
</gene>
<evidence type="ECO:0000313" key="2">
    <source>
        <dbReference type="EMBL" id="OVF08784.1"/>
    </source>
</evidence>
<reference evidence="2 3" key="1">
    <citation type="submission" date="2017-04" db="EMBL/GenBank/DDBJ databases">
        <title>Draft genome of the yeast Clavispora lusitaniae type strain CBS 6936.</title>
        <authorList>
            <person name="Durrens P."/>
            <person name="Klopp C."/>
            <person name="Biteau N."/>
            <person name="Fitton-Ouhabi V."/>
            <person name="Dementhon K."/>
            <person name="Accoceberry I."/>
            <person name="Sherman D.J."/>
            <person name="Noel T."/>
        </authorList>
    </citation>
    <scope>NUCLEOTIDE SEQUENCE [LARGE SCALE GENOMIC DNA]</scope>
    <source>
        <strain evidence="2 3">CBS 6936</strain>
    </source>
</reference>
<dbReference type="KEGG" id="clus:A9F13_07g02618"/>
<feature type="compositionally biased region" description="Basic and acidic residues" evidence="1">
    <location>
        <begin position="30"/>
        <end position="39"/>
    </location>
</feature>
<feature type="compositionally biased region" description="Basic and acidic residues" evidence="1">
    <location>
        <begin position="194"/>
        <end position="208"/>
    </location>
</feature>
<dbReference type="Pfam" id="PF10336">
    <property type="entry name" value="DUF2420"/>
    <property type="match status" value="1"/>
</dbReference>
<accession>A0AA91PZW1</accession>
<dbReference type="InterPro" id="IPR018822">
    <property type="entry name" value="UPF0646"/>
</dbReference>
<feature type="compositionally biased region" description="Basic and acidic residues" evidence="1">
    <location>
        <begin position="48"/>
        <end position="73"/>
    </location>
</feature>
<evidence type="ECO:0000313" key="3">
    <source>
        <dbReference type="Proteomes" id="UP000195602"/>
    </source>
</evidence>
<dbReference type="EMBL" id="LYUB02000007">
    <property type="protein sequence ID" value="OVF08784.1"/>
    <property type="molecule type" value="Genomic_DNA"/>
</dbReference>
<protein>
    <submittedName>
        <fullName evidence="2">Uncharacterized protein</fullName>
    </submittedName>
</protein>
<proteinExistence type="predicted"/>
<organism evidence="2 3">
    <name type="scientific">Clavispora lusitaniae</name>
    <name type="common">Candida lusitaniae</name>
    <dbReference type="NCBI Taxonomy" id="36911"/>
    <lineage>
        <taxon>Eukaryota</taxon>
        <taxon>Fungi</taxon>
        <taxon>Dikarya</taxon>
        <taxon>Ascomycota</taxon>
        <taxon>Saccharomycotina</taxon>
        <taxon>Pichiomycetes</taxon>
        <taxon>Metschnikowiaceae</taxon>
        <taxon>Clavispora</taxon>
    </lineage>
</organism>
<sequence>MSSEKILVAQELNPSQSPGSIPIGYSAEEENSRVNMVDRDENELELGTSEHEELGSEDESNVHSDPDIEHEVIEVSNESPQKSNVSLGRTSGAEDHNDVVELRESNTNNEILSHDQYVEVIDLDSEEEIENLEEEEGNEQVGKMDNENDEHDYENEIEEMENMDEAEEGGPGKEYEEEEVYEQVDTNSSGNEDEEKREHIYEEHKEDNELSDSEVEDLDLQNEEMNLQTDSNMIREHATSKSSSNFSEFPIFINIRGDEFLLVPFFDDCNYDLEDTISLFTLDEVVNCTLSEFFKLLRGNGDLIDAYDFNKEDELCLRIPELSLLVTEDNVHTGDLKLKDLMDTYFSLISRDKKDDKDTPDKMTILVSMQPRFITNYKRILDAAISGKRYCDLFDPVGVSEESNGNPKKRKRLSS</sequence>
<feature type="compositionally biased region" description="Acidic residues" evidence="1">
    <location>
        <begin position="147"/>
        <end position="168"/>
    </location>
</feature>
<dbReference type="Proteomes" id="UP000195602">
    <property type="component" value="Unassembled WGS sequence"/>
</dbReference>
<feature type="region of interest" description="Disordered" evidence="1">
    <location>
        <begin position="1"/>
        <end position="97"/>
    </location>
</feature>
<feature type="region of interest" description="Disordered" evidence="1">
    <location>
        <begin position="130"/>
        <end position="215"/>
    </location>
</feature>
<dbReference type="AlphaFoldDB" id="A0AA91PZW1"/>
<comment type="caution">
    <text evidence="2">The sequence shown here is derived from an EMBL/GenBank/DDBJ whole genome shotgun (WGS) entry which is preliminary data.</text>
</comment>